<proteinExistence type="predicted"/>
<dbReference type="Pfam" id="PF16455">
    <property type="entry name" value="UBD"/>
    <property type="match status" value="1"/>
</dbReference>
<dbReference type="Gene3D" id="1.20.225.20">
    <property type="entry name" value="Ub domain-containing protein, DC-UbP/UBTD2, N-terminal domain"/>
    <property type="match status" value="1"/>
</dbReference>
<gene>
    <name evidence="3" type="primary">UBTD2</name>
    <name evidence="3" type="ORF">HDU87_000045</name>
</gene>
<evidence type="ECO:0000313" key="3">
    <source>
        <dbReference type="EMBL" id="KAJ3185426.1"/>
    </source>
</evidence>
<comment type="caution">
    <text evidence="3">The sequence shown here is derived from an EMBL/GenBank/DDBJ whole genome shotgun (WGS) entry which is preliminary data.</text>
</comment>
<protein>
    <submittedName>
        <fullName evidence="3">Ubiquitin domain-containing protein 2</fullName>
    </submittedName>
</protein>
<reference evidence="3" key="1">
    <citation type="submission" date="2020-05" db="EMBL/GenBank/DDBJ databases">
        <title>Phylogenomic resolution of chytrid fungi.</title>
        <authorList>
            <person name="Stajich J.E."/>
            <person name="Amses K."/>
            <person name="Simmons R."/>
            <person name="Seto K."/>
            <person name="Myers J."/>
            <person name="Bonds A."/>
            <person name="Quandt C.A."/>
            <person name="Barry K."/>
            <person name="Liu P."/>
            <person name="Grigoriev I."/>
            <person name="Longcore J.E."/>
            <person name="James T.Y."/>
        </authorList>
    </citation>
    <scope>NUCLEOTIDE SEQUENCE</scope>
    <source>
        <strain evidence="3">JEL0379</strain>
    </source>
</reference>
<feature type="compositionally biased region" description="Low complexity" evidence="1">
    <location>
        <begin position="139"/>
        <end position="162"/>
    </location>
</feature>
<dbReference type="PANTHER" id="PTHR13609">
    <property type="entry name" value="UBIQUITIN DOMAIN CONTAINING 1 PROTEIN-RELATED"/>
    <property type="match status" value="1"/>
</dbReference>
<evidence type="ECO:0000256" key="1">
    <source>
        <dbReference type="SAM" id="MobiDB-lite"/>
    </source>
</evidence>
<name>A0AAD5XUY9_9FUNG</name>
<dbReference type="InterPro" id="IPR039869">
    <property type="entry name" value="UBTD1/2"/>
</dbReference>
<dbReference type="InterPro" id="IPR038169">
    <property type="entry name" value="DC-UbP/UBTD2_N_sf"/>
</dbReference>
<dbReference type="PROSITE" id="PS50053">
    <property type="entry name" value="UBIQUITIN_2"/>
    <property type="match status" value="1"/>
</dbReference>
<organism evidence="3 4">
    <name type="scientific">Geranomyces variabilis</name>
    <dbReference type="NCBI Taxonomy" id="109894"/>
    <lineage>
        <taxon>Eukaryota</taxon>
        <taxon>Fungi</taxon>
        <taxon>Fungi incertae sedis</taxon>
        <taxon>Chytridiomycota</taxon>
        <taxon>Chytridiomycota incertae sedis</taxon>
        <taxon>Chytridiomycetes</taxon>
        <taxon>Spizellomycetales</taxon>
        <taxon>Powellomycetaceae</taxon>
        <taxon>Geranomyces</taxon>
    </lineage>
</organism>
<feature type="region of interest" description="Disordered" evidence="1">
    <location>
        <begin position="139"/>
        <end position="189"/>
    </location>
</feature>
<dbReference type="InterPro" id="IPR032752">
    <property type="entry name" value="DC-UbP/UBTD2_N"/>
</dbReference>
<dbReference type="AlphaFoldDB" id="A0AAD5XUY9"/>
<dbReference type="Gene3D" id="3.10.20.90">
    <property type="entry name" value="Phosphatidylinositol 3-kinase Catalytic Subunit, Chain A, domain 1"/>
    <property type="match status" value="1"/>
</dbReference>
<dbReference type="InterPro" id="IPR000626">
    <property type="entry name" value="Ubiquitin-like_dom"/>
</dbReference>
<sequence length="295" mass="29738">MGACLSANIDPDSPRDHSPSRANEHVTGLPTGGNRPLVSKAVQAWKSDTPLTPEALKRMRDEFWDTAPSYSGRSEIWQALRAACEAPSLTLAQAIVDSANMTVPTGKLTDGCYDELGNNYRIPNYCVLEPTNLLPPAAAAASTSPTVTDPSSSTSPLLPTPAGGVGGGGGGAGTPARGAPLSSSPPAPSSLTAAAAAVATPATPTGPPISITARLSIGRDVKMPGISRDTTVAQIKAAVLAAAESDVSAGSGGAGGSGARLKVFYLGRMMPDDKTVREIGVAEGGVVQVMVIPSV</sequence>
<accession>A0AAD5XUY9</accession>
<feature type="compositionally biased region" description="Basic and acidic residues" evidence="1">
    <location>
        <begin position="12"/>
        <end position="24"/>
    </location>
</feature>
<keyword evidence="4" id="KW-1185">Reference proteome</keyword>
<feature type="region of interest" description="Disordered" evidence="1">
    <location>
        <begin position="1"/>
        <end position="34"/>
    </location>
</feature>
<feature type="domain" description="Ubiquitin-like" evidence="2">
    <location>
        <begin position="209"/>
        <end position="291"/>
    </location>
</feature>
<evidence type="ECO:0000313" key="4">
    <source>
        <dbReference type="Proteomes" id="UP001212152"/>
    </source>
</evidence>
<dbReference type="EMBL" id="JADGJQ010000001">
    <property type="protein sequence ID" value="KAJ3185426.1"/>
    <property type="molecule type" value="Genomic_DNA"/>
</dbReference>
<dbReference type="InterPro" id="IPR029071">
    <property type="entry name" value="Ubiquitin-like_domsf"/>
</dbReference>
<evidence type="ECO:0000259" key="2">
    <source>
        <dbReference type="PROSITE" id="PS50053"/>
    </source>
</evidence>
<dbReference type="Proteomes" id="UP001212152">
    <property type="component" value="Unassembled WGS sequence"/>
</dbReference>
<dbReference type="SUPFAM" id="SSF54236">
    <property type="entry name" value="Ubiquitin-like"/>
    <property type="match status" value="1"/>
</dbReference>
<feature type="compositionally biased region" description="Gly residues" evidence="1">
    <location>
        <begin position="163"/>
        <end position="173"/>
    </location>
</feature>